<gene>
    <name evidence="1" type="ORF">GCM10007890_01650</name>
</gene>
<evidence type="ECO:0000313" key="1">
    <source>
        <dbReference type="EMBL" id="GLS68153.1"/>
    </source>
</evidence>
<dbReference type="Proteomes" id="UP001157440">
    <property type="component" value="Unassembled WGS sequence"/>
</dbReference>
<dbReference type="RefSeq" id="WP_250104114.1">
    <property type="nucleotide sequence ID" value="NZ_CP097484.1"/>
</dbReference>
<keyword evidence="2" id="KW-1185">Reference proteome</keyword>
<comment type="caution">
    <text evidence="1">The sequence shown here is derived from an EMBL/GenBank/DDBJ whole genome shotgun (WGS) entry which is preliminary data.</text>
</comment>
<sequence>MDSELHATEVKLRNGVTFSVYAPGPRLTIVAATDDADTAGSALAPYRRPGDNGDGLAAFSGMPVEAVRSYCRLHGGVAQTGETARILLQALPSEADAPPAPAPAAEAPITDSRAKADKIREQVAAGTHDFLGRPLTPEQLRLDDLTPAVIEARRVAAEVERPLVPGLGYGDTSPRVAALEWRAEQAGRAASRLSLVDRPRYAAHPLRDEAIALRDRLADAKRQALAEIARQA</sequence>
<proteinExistence type="predicted"/>
<dbReference type="EMBL" id="BSPL01000004">
    <property type="protein sequence ID" value="GLS68153.1"/>
    <property type="molecule type" value="Genomic_DNA"/>
</dbReference>
<evidence type="ECO:0000313" key="2">
    <source>
        <dbReference type="Proteomes" id="UP001157440"/>
    </source>
</evidence>
<protein>
    <submittedName>
        <fullName evidence="1">Uncharacterized protein</fullName>
    </submittedName>
</protein>
<reference evidence="2" key="1">
    <citation type="journal article" date="2019" name="Int. J. Syst. Evol. Microbiol.">
        <title>The Global Catalogue of Microorganisms (GCM) 10K type strain sequencing project: providing services to taxonomists for standard genome sequencing and annotation.</title>
        <authorList>
            <consortium name="The Broad Institute Genomics Platform"/>
            <consortium name="The Broad Institute Genome Sequencing Center for Infectious Disease"/>
            <person name="Wu L."/>
            <person name="Ma J."/>
        </authorList>
    </citation>
    <scope>NUCLEOTIDE SEQUENCE [LARGE SCALE GENOMIC DNA]</scope>
    <source>
        <strain evidence="2">NBRC 103632</strain>
    </source>
</reference>
<dbReference type="AlphaFoldDB" id="A0AA37TBJ4"/>
<organism evidence="1 2">
    <name type="scientific">Methylobacterium tardum</name>
    <dbReference type="NCBI Taxonomy" id="374432"/>
    <lineage>
        <taxon>Bacteria</taxon>
        <taxon>Pseudomonadati</taxon>
        <taxon>Pseudomonadota</taxon>
        <taxon>Alphaproteobacteria</taxon>
        <taxon>Hyphomicrobiales</taxon>
        <taxon>Methylobacteriaceae</taxon>
        <taxon>Methylobacterium</taxon>
    </lineage>
</organism>
<name>A0AA37TBJ4_9HYPH</name>
<accession>A0AA37TBJ4</accession>